<keyword evidence="8" id="KW-1185">Reference proteome</keyword>
<feature type="transmembrane region" description="Helical" evidence="5">
    <location>
        <begin position="271"/>
        <end position="294"/>
    </location>
</feature>
<dbReference type="GO" id="GO:0140359">
    <property type="term" value="F:ABC-type transporter activity"/>
    <property type="evidence" value="ECO:0007669"/>
    <property type="project" value="InterPro"/>
</dbReference>
<evidence type="ECO:0000256" key="1">
    <source>
        <dbReference type="ARBA" id="ARBA00004141"/>
    </source>
</evidence>
<dbReference type="InterPro" id="IPR013525">
    <property type="entry name" value="ABC2_TM"/>
</dbReference>
<keyword evidence="2 5" id="KW-0812">Transmembrane</keyword>
<dbReference type="GO" id="GO:0016020">
    <property type="term" value="C:membrane"/>
    <property type="evidence" value="ECO:0007669"/>
    <property type="project" value="UniProtKB-SubCell"/>
</dbReference>
<dbReference type="STRING" id="1423750.FC89_GL002297"/>
<feature type="transmembrane region" description="Helical" evidence="5">
    <location>
        <begin position="329"/>
        <end position="346"/>
    </location>
</feature>
<proteinExistence type="predicted"/>
<feature type="transmembrane region" description="Helical" evidence="5">
    <location>
        <begin position="20"/>
        <end position="41"/>
    </location>
</feature>
<evidence type="ECO:0000256" key="2">
    <source>
        <dbReference type="ARBA" id="ARBA00022692"/>
    </source>
</evidence>
<evidence type="ECO:0000313" key="7">
    <source>
        <dbReference type="EMBL" id="KRM04606.1"/>
    </source>
</evidence>
<dbReference type="Pfam" id="PF12698">
    <property type="entry name" value="ABC2_membrane_3"/>
    <property type="match status" value="1"/>
</dbReference>
<feature type="transmembrane region" description="Helical" evidence="5">
    <location>
        <begin position="306"/>
        <end position="322"/>
    </location>
</feature>
<comment type="subcellular location">
    <subcellularLocation>
        <location evidence="1">Membrane</location>
        <topology evidence="1">Multi-pass membrane protein</topology>
    </subcellularLocation>
</comment>
<sequence>MKKMLIICVDTFSHQVKSWNFISLSIFPFVIILTMLGFNLINKTSTTNNNSIGIINETSSNFYTTSSSLSIHNYKNQNFAKKELEGKKIIGYLAVSQKNDRLLVTYTGNNSLSTTTRFRISNLINNLQEKINFKTSKLSNDQKKILQYKPIVIWNFEKSRFNKSFSKELSFTILVLFMFLILVSYSTTTTQEIAAEKGTKTAEIIFTSIEPKKYFLGKILGMLGTVCLQIAVYISGGTIIYQLLFSNYYVYKIIGKYQGIINSIIRNFYSINLVFIVLGIVLFIILAATCGILVKKVEDASKAVQPVLHLVMLSFILAIVIGKNPSTPISIFLSYFPVTSPFFMPIRNIVTHISIMNVLLSALLLLITEIVLLHLVGKNYSRFALAKTSNFFELIGKSK</sequence>
<protein>
    <submittedName>
        <fullName evidence="7">Abc transporter, permease protein</fullName>
    </submittedName>
</protein>
<evidence type="ECO:0000256" key="5">
    <source>
        <dbReference type="SAM" id="Phobius"/>
    </source>
</evidence>
<dbReference type="OrthoDB" id="9768837at2"/>
<evidence type="ECO:0000256" key="3">
    <source>
        <dbReference type="ARBA" id="ARBA00022989"/>
    </source>
</evidence>
<dbReference type="PATRIC" id="fig|1423750.3.peg.2339"/>
<accession>A0A0R1VGE0</accession>
<name>A0A0R1VGE0_9LACO</name>
<evidence type="ECO:0000259" key="6">
    <source>
        <dbReference type="Pfam" id="PF12698"/>
    </source>
</evidence>
<dbReference type="EMBL" id="AZGB01000027">
    <property type="protein sequence ID" value="KRM04606.1"/>
    <property type="molecule type" value="Genomic_DNA"/>
</dbReference>
<keyword evidence="3 5" id="KW-1133">Transmembrane helix</keyword>
<dbReference type="RefSeq" id="WP_057872646.1">
    <property type="nucleotide sequence ID" value="NZ_AZGB01000027.1"/>
</dbReference>
<feature type="transmembrane region" description="Helical" evidence="5">
    <location>
        <begin position="358"/>
        <end position="377"/>
    </location>
</feature>
<dbReference type="GeneID" id="98319952"/>
<organism evidence="7 8">
    <name type="scientific">Liquorilactobacillus ghanensis DSM 18630</name>
    <dbReference type="NCBI Taxonomy" id="1423750"/>
    <lineage>
        <taxon>Bacteria</taxon>
        <taxon>Bacillati</taxon>
        <taxon>Bacillota</taxon>
        <taxon>Bacilli</taxon>
        <taxon>Lactobacillales</taxon>
        <taxon>Lactobacillaceae</taxon>
        <taxon>Liquorilactobacillus</taxon>
    </lineage>
</organism>
<evidence type="ECO:0000256" key="4">
    <source>
        <dbReference type="ARBA" id="ARBA00023136"/>
    </source>
</evidence>
<keyword evidence="4 5" id="KW-0472">Membrane</keyword>
<evidence type="ECO:0000313" key="8">
    <source>
        <dbReference type="Proteomes" id="UP000051451"/>
    </source>
</evidence>
<gene>
    <name evidence="7" type="ORF">FC89_GL002297</name>
</gene>
<feature type="domain" description="ABC-2 type transporter transmembrane" evidence="6">
    <location>
        <begin position="21"/>
        <end position="373"/>
    </location>
</feature>
<comment type="caution">
    <text evidence="7">The sequence shown here is derived from an EMBL/GenBank/DDBJ whole genome shotgun (WGS) entry which is preliminary data.</text>
</comment>
<feature type="transmembrane region" description="Helical" evidence="5">
    <location>
        <begin position="230"/>
        <end position="250"/>
    </location>
</feature>
<reference evidence="7 8" key="1">
    <citation type="journal article" date="2015" name="Genome Announc.">
        <title>Expanding the biotechnology potential of lactobacilli through comparative genomics of 213 strains and associated genera.</title>
        <authorList>
            <person name="Sun Z."/>
            <person name="Harris H.M."/>
            <person name="McCann A."/>
            <person name="Guo C."/>
            <person name="Argimon S."/>
            <person name="Zhang W."/>
            <person name="Yang X."/>
            <person name="Jeffery I.B."/>
            <person name="Cooney J.C."/>
            <person name="Kagawa T.F."/>
            <person name="Liu W."/>
            <person name="Song Y."/>
            <person name="Salvetti E."/>
            <person name="Wrobel A."/>
            <person name="Rasinkangas P."/>
            <person name="Parkhill J."/>
            <person name="Rea M.C."/>
            <person name="O'Sullivan O."/>
            <person name="Ritari J."/>
            <person name="Douillard F.P."/>
            <person name="Paul Ross R."/>
            <person name="Yang R."/>
            <person name="Briner A.E."/>
            <person name="Felis G.E."/>
            <person name="de Vos W.M."/>
            <person name="Barrangou R."/>
            <person name="Klaenhammer T.R."/>
            <person name="Caufield P.W."/>
            <person name="Cui Y."/>
            <person name="Zhang H."/>
            <person name="O'Toole P.W."/>
        </authorList>
    </citation>
    <scope>NUCLEOTIDE SEQUENCE [LARGE SCALE GENOMIC DNA]</scope>
    <source>
        <strain evidence="7 8">DSM 18630</strain>
    </source>
</reference>
<dbReference type="Proteomes" id="UP000051451">
    <property type="component" value="Unassembled WGS sequence"/>
</dbReference>
<feature type="transmembrane region" description="Helical" evidence="5">
    <location>
        <begin position="169"/>
        <end position="187"/>
    </location>
</feature>
<dbReference type="AlphaFoldDB" id="A0A0R1VGE0"/>